<dbReference type="Pfam" id="PF00082">
    <property type="entry name" value="Peptidase_S8"/>
    <property type="match status" value="2"/>
</dbReference>
<feature type="active site" description="Charge relay system" evidence="5 6">
    <location>
        <position position="177"/>
    </location>
</feature>
<dbReference type="NCBIfam" id="NF041770">
    <property type="entry name" value="CFI_box_CTERM"/>
    <property type="match status" value="1"/>
</dbReference>
<dbReference type="InterPro" id="IPR034045">
    <property type="entry name" value="Pep_S8_CspA-like"/>
</dbReference>
<dbReference type="PRINTS" id="PR00723">
    <property type="entry name" value="SUBTILISIN"/>
</dbReference>
<dbReference type="PANTHER" id="PTHR43806">
    <property type="entry name" value="PEPTIDASE S8"/>
    <property type="match status" value="1"/>
</dbReference>
<dbReference type="InterPro" id="IPR023827">
    <property type="entry name" value="Peptidase_S8_Asp-AS"/>
</dbReference>
<keyword evidence="8" id="KW-0472">Membrane</keyword>
<dbReference type="InterPro" id="IPR049886">
    <property type="entry name" value="CFI_box_CTERM_dom"/>
</dbReference>
<feature type="active site" description="Charge relay system" evidence="5 6">
    <location>
        <position position="603"/>
    </location>
</feature>
<dbReference type="CDD" id="cd07478">
    <property type="entry name" value="Peptidases_S8_CspA-like"/>
    <property type="match status" value="1"/>
</dbReference>
<comment type="caution">
    <text evidence="10">The sequence shown here is derived from an EMBL/GenBank/DDBJ whole genome shotgun (WGS) entry which is preliminary data.</text>
</comment>
<sequence length="919" mass="98758">MVIRNSDPGATTRPGIDLPARCGHRANPLLNITLLLSMMAAFLHCGQALALNPKLDRNLFHVSSTISRNVVFSPKVSGERVAVLIQSDGNNDTLVSKIRARGGIVHSTTGNILTARVPLSAMDELASYPEVTYVQGDHLLFPLLDLSKADTNVDDVQLGTDLPRSYDGKGVLIGIVDTGIDFRHQDFIDENGKTKILYIWDTTDDGGPAPKEISEPYGSEYTADDINDEIDGSPTNLVRERDTNGHGTHVAGMAASFGRAQGNYKGVAPGAELIIVKGGNGSFRTSDVMNGIDYLVKKATALGRPIVINLSLGGHSGPHDGTHLEEAKIDSLSGPGRVFTIAAGNEGNDLIHCGYWTASTEQDTQFKIYQSLDSSGRDISSGLIDLWYSTGSIEFKLQAFDVNTGFLIDETVWIKHGDEAKGITINDATQTYGRVDVWAGTSALNNQRNVYFIAYQENGDSGIHGRKVFWKLKTRGSGNFDGWINGGLFLVHDPVVPTDGNNDSSVGMPGTASQAITVANYTTRAQWVDVDGNSQSWSTEMKVGHIATSSSKGPTRNPSFTGQKPEIAAPGSMIIAPLSADVANPSRKYMISTNVHRVMNGTSMASPFVAGVIALMLQKNKDLTPQKIETYLTQNATVDAITGNSLPNPIWGYGKVDALKTIKATPAGTPPVTPPYGTIKFTSDPQSLEAETGTTATITSDPIHDANDNLVPDGTLFTLILYGSGEIITPDADGDYPGIQLASADGKVKFEYKAPSLPEKVVMYVSSNDGEADGKIEVPVYTKGAMGNKDPAPGDGGLDRCFIANAAYGTPMASEIRYLCNLRDQYLMPTLPGRIFVKTYYTLSPPVAKFIGKSETLRAITRFLLIPLVSGARTIVQGDHDHGTMLLLFYLSGGILSGAVIYRRWGKIQPTRKFQNELA</sequence>
<evidence type="ECO:0000256" key="7">
    <source>
        <dbReference type="RuleBase" id="RU003355"/>
    </source>
</evidence>
<proteinExistence type="inferred from homology"/>
<dbReference type="InterPro" id="IPR022398">
    <property type="entry name" value="Peptidase_S8_His-AS"/>
</dbReference>
<feature type="domain" description="Peptidase S8/S53" evidence="9">
    <location>
        <begin position="481"/>
        <end position="652"/>
    </location>
</feature>
<dbReference type="PANTHER" id="PTHR43806:SF11">
    <property type="entry name" value="CEREVISIN-RELATED"/>
    <property type="match status" value="1"/>
</dbReference>
<evidence type="ECO:0000256" key="8">
    <source>
        <dbReference type="SAM" id="Phobius"/>
    </source>
</evidence>
<accession>A0A2N1PT54</accession>
<organism evidence="10 11">
    <name type="scientific">Candidatus Wallbacteria bacterium HGW-Wallbacteria-1</name>
    <dbReference type="NCBI Taxonomy" id="2013854"/>
    <lineage>
        <taxon>Bacteria</taxon>
        <taxon>Candidatus Walliibacteriota</taxon>
    </lineage>
</organism>
<dbReference type="Proteomes" id="UP000233256">
    <property type="component" value="Unassembled WGS sequence"/>
</dbReference>
<dbReference type="InterPro" id="IPR023828">
    <property type="entry name" value="Peptidase_S8_Ser-AS"/>
</dbReference>
<evidence type="ECO:0000313" key="11">
    <source>
        <dbReference type="Proteomes" id="UP000233256"/>
    </source>
</evidence>
<comment type="similarity">
    <text evidence="1 6 7">Belongs to the peptidase S8 family.</text>
</comment>
<evidence type="ECO:0000313" key="10">
    <source>
        <dbReference type="EMBL" id="PKK91510.1"/>
    </source>
</evidence>
<dbReference type="InterPro" id="IPR000209">
    <property type="entry name" value="Peptidase_S8/S53_dom"/>
</dbReference>
<dbReference type="SUPFAM" id="SSF52743">
    <property type="entry name" value="Subtilisin-like"/>
    <property type="match status" value="1"/>
</dbReference>
<dbReference type="PROSITE" id="PS00136">
    <property type="entry name" value="SUBTILASE_ASP"/>
    <property type="match status" value="1"/>
</dbReference>
<gene>
    <name evidence="10" type="ORF">CVV64_07070</name>
</gene>
<evidence type="ECO:0000256" key="1">
    <source>
        <dbReference type="ARBA" id="ARBA00011073"/>
    </source>
</evidence>
<evidence type="ECO:0000256" key="5">
    <source>
        <dbReference type="PIRSR" id="PIRSR615500-1"/>
    </source>
</evidence>
<dbReference type="PROSITE" id="PS00138">
    <property type="entry name" value="SUBTILASE_SER"/>
    <property type="match status" value="1"/>
</dbReference>
<keyword evidence="8" id="KW-1133">Transmembrane helix</keyword>
<dbReference type="PROSITE" id="PS00137">
    <property type="entry name" value="SUBTILASE_HIS"/>
    <property type="match status" value="1"/>
</dbReference>
<dbReference type="InterPro" id="IPR015500">
    <property type="entry name" value="Peptidase_S8_subtilisin-rel"/>
</dbReference>
<keyword evidence="4 6" id="KW-0720">Serine protease</keyword>
<dbReference type="EMBL" id="PGXC01000003">
    <property type="protein sequence ID" value="PKK91510.1"/>
    <property type="molecule type" value="Genomic_DNA"/>
</dbReference>
<evidence type="ECO:0000256" key="6">
    <source>
        <dbReference type="PROSITE-ProRule" id="PRU01240"/>
    </source>
</evidence>
<dbReference type="Gene3D" id="3.40.50.200">
    <property type="entry name" value="Peptidase S8/S53 domain"/>
    <property type="match status" value="1"/>
</dbReference>
<keyword evidence="2 6" id="KW-0645">Protease</keyword>
<dbReference type="Gene3D" id="2.60.120.1290">
    <property type="match status" value="1"/>
</dbReference>
<dbReference type="GO" id="GO:0006508">
    <property type="term" value="P:proteolysis"/>
    <property type="evidence" value="ECO:0007669"/>
    <property type="project" value="UniProtKB-KW"/>
</dbReference>
<dbReference type="AlphaFoldDB" id="A0A2N1PT54"/>
<protein>
    <recommendedName>
        <fullName evidence="9">Peptidase S8/S53 domain-containing protein</fullName>
    </recommendedName>
</protein>
<dbReference type="InterPro" id="IPR050131">
    <property type="entry name" value="Peptidase_S8_subtilisin-like"/>
</dbReference>
<evidence type="ECO:0000256" key="2">
    <source>
        <dbReference type="ARBA" id="ARBA00022670"/>
    </source>
</evidence>
<feature type="domain" description="Peptidase S8/S53" evidence="9">
    <location>
        <begin position="168"/>
        <end position="347"/>
    </location>
</feature>
<reference evidence="10 11" key="1">
    <citation type="journal article" date="2017" name="ISME J.">
        <title>Potential for microbial H2 and metal transformations associated with novel bacteria and archaea in deep terrestrial subsurface sediments.</title>
        <authorList>
            <person name="Hernsdorf A.W."/>
            <person name="Amano Y."/>
            <person name="Miyakawa K."/>
            <person name="Ise K."/>
            <person name="Suzuki Y."/>
            <person name="Anantharaman K."/>
            <person name="Probst A."/>
            <person name="Burstein D."/>
            <person name="Thomas B.C."/>
            <person name="Banfield J.F."/>
        </authorList>
    </citation>
    <scope>NUCLEOTIDE SEQUENCE [LARGE SCALE GENOMIC DNA]</scope>
    <source>
        <strain evidence="10">HGW-Wallbacteria-1</strain>
    </source>
</reference>
<evidence type="ECO:0000259" key="9">
    <source>
        <dbReference type="Pfam" id="PF00082"/>
    </source>
</evidence>
<dbReference type="GO" id="GO:0004252">
    <property type="term" value="F:serine-type endopeptidase activity"/>
    <property type="evidence" value="ECO:0007669"/>
    <property type="project" value="UniProtKB-UniRule"/>
</dbReference>
<feature type="active site" description="Charge relay system" evidence="5 6">
    <location>
        <position position="246"/>
    </location>
</feature>
<keyword evidence="8" id="KW-0812">Transmembrane</keyword>
<evidence type="ECO:0000256" key="4">
    <source>
        <dbReference type="ARBA" id="ARBA00022825"/>
    </source>
</evidence>
<dbReference type="InterPro" id="IPR036852">
    <property type="entry name" value="Peptidase_S8/S53_dom_sf"/>
</dbReference>
<keyword evidence="3 6" id="KW-0378">Hydrolase</keyword>
<dbReference type="PROSITE" id="PS51892">
    <property type="entry name" value="SUBTILASE"/>
    <property type="match status" value="1"/>
</dbReference>
<feature type="transmembrane region" description="Helical" evidence="8">
    <location>
        <begin position="882"/>
        <end position="902"/>
    </location>
</feature>
<name>A0A2N1PT54_9BACT</name>
<evidence type="ECO:0000256" key="3">
    <source>
        <dbReference type="ARBA" id="ARBA00022801"/>
    </source>
</evidence>